<dbReference type="Pfam" id="PF12697">
    <property type="entry name" value="Abhydrolase_6"/>
    <property type="match status" value="1"/>
</dbReference>
<comment type="caution">
    <text evidence="2">The sequence shown here is derived from an EMBL/GenBank/DDBJ whole genome shotgun (WGS) entry which is preliminary data.</text>
</comment>
<feature type="domain" description="AB hydrolase-1" evidence="1">
    <location>
        <begin position="10"/>
        <end position="223"/>
    </location>
</feature>
<name>A0ABS9VZW2_9PROT</name>
<dbReference type="Proteomes" id="UP001201985">
    <property type="component" value="Unassembled WGS sequence"/>
</dbReference>
<gene>
    <name evidence="2" type="ORF">MON41_02165</name>
</gene>
<dbReference type="Gene3D" id="3.40.50.1820">
    <property type="entry name" value="alpha/beta hydrolase"/>
    <property type="match status" value="1"/>
</dbReference>
<dbReference type="PRINTS" id="PR00111">
    <property type="entry name" value="ABHYDROLASE"/>
</dbReference>
<dbReference type="GO" id="GO:0016787">
    <property type="term" value="F:hydrolase activity"/>
    <property type="evidence" value="ECO:0007669"/>
    <property type="project" value="UniProtKB-KW"/>
</dbReference>
<reference evidence="2 3" key="1">
    <citation type="submission" date="2022-03" db="EMBL/GenBank/DDBJ databases">
        <title>Complete genome analysis of Roseomonas KG 17.1 : a prolific producer of plant growth promoters.</title>
        <authorList>
            <person name="Saadouli I."/>
            <person name="Najjari A."/>
            <person name="Mosbah A."/>
            <person name="Ouzari H.I."/>
        </authorList>
    </citation>
    <scope>NUCLEOTIDE SEQUENCE [LARGE SCALE GENOMIC DNA]</scope>
    <source>
        <strain evidence="2 3">KG17-1</strain>
    </source>
</reference>
<protein>
    <submittedName>
        <fullName evidence="2">Alpha/beta fold hydrolase</fullName>
    </submittedName>
</protein>
<dbReference type="InterPro" id="IPR029058">
    <property type="entry name" value="AB_hydrolase_fold"/>
</dbReference>
<keyword evidence="2" id="KW-0378">Hydrolase</keyword>
<evidence type="ECO:0000313" key="3">
    <source>
        <dbReference type="Proteomes" id="UP001201985"/>
    </source>
</evidence>
<evidence type="ECO:0000313" key="2">
    <source>
        <dbReference type="EMBL" id="MCI0752570.1"/>
    </source>
</evidence>
<accession>A0ABS9VZW2</accession>
<proteinExistence type="predicted"/>
<dbReference type="InterPro" id="IPR050266">
    <property type="entry name" value="AB_hydrolase_sf"/>
</dbReference>
<dbReference type="InterPro" id="IPR000073">
    <property type="entry name" value="AB_hydrolase_1"/>
</dbReference>
<keyword evidence="3" id="KW-1185">Reference proteome</keyword>
<dbReference type="SUPFAM" id="SSF53474">
    <property type="entry name" value="alpha/beta-Hydrolases"/>
    <property type="match status" value="1"/>
</dbReference>
<sequence>MPETRPLLLLPGLLCDARLWRDPVALLGDAVSAQVADLAQDDTLGAMARRALAAAPPRFALAGLSMGGYVALEILRQAPERVTHLALLDTSARPDSPEAARRRRGLMALSRSGQFKGVTPRLLPSLLHPEAVDGPLRHEVRAMAERIGKDAFLRQQLAILHRPDSRPMLPKLRLPVLVAVGQQDVLTPPDLSREMAEAIAGATLAVIPRAGHLPTMEQPEASASLLRAWLARPPA</sequence>
<dbReference type="PANTHER" id="PTHR43798:SF29">
    <property type="entry name" value="AB HYDROLASE-1 DOMAIN-CONTAINING PROTEIN"/>
    <property type="match status" value="1"/>
</dbReference>
<evidence type="ECO:0000259" key="1">
    <source>
        <dbReference type="Pfam" id="PF12697"/>
    </source>
</evidence>
<dbReference type="RefSeq" id="WP_120006445.1">
    <property type="nucleotide sequence ID" value="NZ_JALBUU010000004.1"/>
</dbReference>
<dbReference type="EMBL" id="JALBUU010000004">
    <property type="protein sequence ID" value="MCI0752570.1"/>
    <property type="molecule type" value="Genomic_DNA"/>
</dbReference>
<dbReference type="PANTHER" id="PTHR43798">
    <property type="entry name" value="MONOACYLGLYCEROL LIPASE"/>
    <property type="match status" value="1"/>
</dbReference>
<organism evidence="2 3">
    <name type="scientific">Teichococcus vastitatis</name>
    <dbReference type="NCBI Taxonomy" id="2307076"/>
    <lineage>
        <taxon>Bacteria</taxon>
        <taxon>Pseudomonadati</taxon>
        <taxon>Pseudomonadota</taxon>
        <taxon>Alphaproteobacteria</taxon>
        <taxon>Acetobacterales</taxon>
        <taxon>Roseomonadaceae</taxon>
        <taxon>Roseomonas</taxon>
    </lineage>
</organism>